<dbReference type="EMBL" id="JBAMIC010004070">
    <property type="protein sequence ID" value="KAK7087263.1"/>
    <property type="molecule type" value="Genomic_DNA"/>
</dbReference>
<evidence type="ECO:0000313" key="9">
    <source>
        <dbReference type="EMBL" id="KAK7087263.1"/>
    </source>
</evidence>
<feature type="region of interest" description="Disordered" evidence="5">
    <location>
        <begin position="945"/>
        <end position="992"/>
    </location>
</feature>
<comment type="caution">
    <text evidence="9">The sequence shown here is derived from an EMBL/GenBank/DDBJ whole genome shotgun (WGS) entry which is preliminary data.</text>
</comment>
<feature type="transmembrane region" description="Helical" evidence="6">
    <location>
        <begin position="731"/>
        <end position="757"/>
    </location>
</feature>
<evidence type="ECO:0000256" key="2">
    <source>
        <dbReference type="ARBA" id="ARBA00022692"/>
    </source>
</evidence>
<feature type="transmembrane region" description="Helical" evidence="6">
    <location>
        <begin position="819"/>
        <end position="839"/>
    </location>
</feature>
<evidence type="ECO:0000313" key="10">
    <source>
        <dbReference type="Proteomes" id="UP001374579"/>
    </source>
</evidence>
<evidence type="ECO:0000256" key="7">
    <source>
        <dbReference type="SAM" id="SignalP"/>
    </source>
</evidence>
<dbReference type="GO" id="GO:0004888">
    <property type="term" value="F:transmembrane signaling receptor activity"/>
    <property type="evidence" value="ECO:0007669"/>
    <property type="project" value="InterPro"/>
</dbReference>
<proteinExistence type="predicted"/>
<dbReference type="InterPro" id="IPR017981">
    <property type="entry name" value="GPCR_2-like_7TM"/>
</dbReference>
<dbReference type="PROSITE" id="PS50261">
    <property type="entry name" value="G_PROTEIN_RECEP_F2_4"/>
    <property type="match status" value="1"/>
</dbReference>
<feature type="compositionally biased region" description="Low complexity" evidence="5">
    <location>
        <begin position="954"/>
        <end position="967"/>
    </location>
</feature>
<name>A0AAN9AI01_9CAEN</name>
<keyword evidence="4 6" id="KW-0472">Membrane</keyword>
<evidence type="ECO:0000256" key="6">
    <source>
        <dbReference type="SAM" id="Phobius"/>
    </source>
</evidence>
<gene>
    <name evidence="9" type="ORF">V1264_021337</name>
</gene>
<feature type="transmembrane region" description="Helical" evidence="6">
    <location>
        <begin position="662"/>
        <end position="687"/>
    </location>
</feature>
<dbReference type="InterPro" id="IPR053231">
    <property type="entry name" value="GPCR_LN-TM7"/>
</dbReference>
<feature type="compositionally biased region" description="Basic and acidic residues" evidence="5">
    <location>
        <begin position="968"/>
        <end position="992"/>
    </location>
</feature>
<reference evidence="9 10" key="1">
    <citation type="submission" date="2024-02" db="EMBL/GenBank/DDBJ databases">
        <title>Chromosome-scale genome assembly of the rough periwinkle Littorina saxatilis.</title>
        <authorList>
            <person name="De Jode A."/>
            <person name="Faria R."/>
            <person name="Formenti G."/>
            <person name="Sims Y."/>
            <person name="Smith T.P."/>
            <person name="Tracey A."/>
            <person name="Wood J.M.D."/>
            <person name="Zagrodzka Z.B."/>
            <person name="Johannesson K."/>
            <person name="Butlin R.K."/>
            <person name="Leder E.H."/>
        </authorList>
    </citation>
    <scope>NUCLEOTIDE SEQUENCE [LARGE SCALE GENOMIC DNA]</scope>
    <source>
        <strain evidence="9">Snail1</strain>
        <tissue evidence="9">Muscle</tissue>
    </source>
</reference>
<dbReference type="PANTHER" id="PTHR45902">
    <property type="entry name" value="LATROPHILIN RECEPTOR-LIKE PROTEIN A"/>
    <property type="match status" value="1"/>
</dbReference>
<dbReference type="CDD" id="cd15039">
    <property type="entry name" value="7tmB3_Methuselah-like"/>
    <property type="match status" value="1"/>
</dbReference>
<evidence type="ECO:0000256" key="3">
    <source>
        <dbReference type="ARBA" id="ARBA00022989"/>
    </source>
</evidence>
<feature type="region of interest" description="Disordered" evidence="5">
    <location>
        <begin position="365"/>
        <end position="385"/>
    </location>
</feature>
<feature type="domain" description="G-protein coupled receptors family 2 profile 2" evidence="8">
    <location>
        <begin position="662"/>
        <end position="909"/>
    </location>
</feature>
<feature type="signal peptide" evidence="7">
    <location>
        <begin position="1"/>
        <end position="22"/>
    </location>
</feature>
<sequence>MSKRSVGSLCLIYVFLVFLVKRHNLQISTQGPSAVPSLFDRVADIFPDFEHQVVALHTELCGTSCNFSHTGARPEKARACSSCACDHLCLIYDDCCPDVQLLDTIQLELLNFTLTRQEMKAMTEDRDLYTCEVSHMRPDIPEADYDNFFPMINYCPRTDSSSRTNSSQMKKGEPLPEFTVAEETAGSLESKCENREMSEHWDYHRPLTSSHGLVYRNKFCAQCHGEHTDNLTDWTTAVTCYADLLHSVTSSSEAYFLALNTTDCDVRFTATTAADNPRRCEYVNKPVISSCNQTGMWRDYDAKIERACASFTSVVQRNYKNAFCYLCNNDFNFEVAQYFLNQAKSPGNPGRASFYALLDLDSQDPSSTSAAGEGMAPSLPNERRQCETGTTLDPLDCQCRPLSCAEGLRPEGDNCRQVFAATNYFGFRVCSRFQLTSRTPFDSVEYIDFAMSLENISLSNMTVKHTGTFPQLACEDNRSLTVDVTTEIHSTQFMLLREMADSLTGALKAYASDRSKLRPANVTVIAPAPGCNGDSDWPSVIPDSCPTKNESVALKPTGFEGNSVPLLGVNKLSFSTLHNTAFCPRVNLTQEEFRNFSVGLAQMELVESNITVDVTREGQRTFYLLCVEDFHKILLPDVCAISPAQPDTTATRVDFEDTWTSVGVVSIVCTCTSLVSLLCVVVTYLALPPLRAGTGLSTLAMACLLFLAQALHEFGLEQYEIRQLCLVLALLIHFFWLSAVFMMTACTLQLFFSIMFPIRTRLTLSSRKLLGVSLISSFSLSAAVIGATVLSNHLIHGDPGYPAEHLCFIHRSLSRHLGFGLPLGLAVTLNVVLFIITVVHIRRRPHLSSTKNDDVSLVACFRLSVITGACWLSLFLLAVPGTRPWLEYIAVVLLGLQGLLLATTLLLNNRVYNLWRQHCCGCKKPAASQQVISLPSSSQNDKITQHVQHSSCRSASTDPSSNSSSIKSDLRNKDSLKPEENSHPSEAKTSRL</sequence>
<feature type="transmembrane region" description="Helical" evidence="6">
    <location>
        <begin position="885"/>
        <end position="907"/>
    </location>
</feature>
<dbReference type="GO" id="GO:0007166">
    <property type="term" value="P:cell surface receptor signaling pathway"/>
    <property type="evidence" value="ECO:0007669"/>
    <property type="project" value="InterPro"/>
</dbReference>
<accession>A0AAN9AI01</accession>
<organism evidence="9 10">
    <name type="scientific">Littorina saxatilis</name>
    <dbReference type="NCBI Taxonomy" id="31220"/>
    <lineage>
        <taxon>Eukaryota</taxon>
        <taxon>Metazoa</taxon>
        <taxon>Spiralia</taxon>
        <taxon>Lophotrochozoa</taxon>
        <taxon>Mollusca</taxon>
        <taxon>Gastropoda</taxon>
        <taxon>Caenogastropoda</taxon>
        <taxon>Littorinimorpha</taxon>
        <taxon>Littorinoidea</taxon>
        <taxon>Littorinidae</taxon>
        <taxon>Littorina</taxon>
    </lineage>
</organism>
<keyword evidence="2 6" id="KW-0812">Transmembrane</keyword>
<evidence type="ECO:0000256" key="5">
    <source>
        <dbReference type="SAM" id="MobiDB-lite"/>
    </source>
</evidence>
<keyword evidence="10" id="KW-1185">Reference proteome</keyword>
<keyword evidence="7" id="KW-0732">Signal</keyword>
<evidence type="ECO:0000256" key="1">
    <source>
        <dbReference type="ARBA" id="ARBA00004141"/>
    </source>
</evidence>
<dbReference type="Proteomes" id="UP001374579">
    <property type="component" value="Unassembled WGS sequence"/>
</dbReference>
<evidence type="ECO:0000259" key="8">
    <source>
        <dbReference type="PROSITE" id="PS50261"/>
    </source>
</evidence>
<keyword evidence="3 6" id="KW-1133">Transmembrane helix</keyword>
<dbReference type="AlphaFoldDB" id="A0AAN9AI01"/>
<feature type="chain" id="PRO_5042885885" description="G-protein coupled receptors family 2 profile 2 domain-containing protein" evidence="7">
    <location>
        <begin position="23"/>
        <end position="992"/>
    </location>
</feature>
<feature type="transmembrane region" description="Helical" evidence="6">
    <location>
        <begin position="769"/>
        <end position="790"/>
    </location>
</feature>
<evidence type="ECO:0000256" key="4">
    <source>
        <dbReference type="ARBA" id="ARBA00023136"/>
    </source>
</evidence>
<dbReference type="Gene3D" id="1.20.1070.10">
    <property type="entry name" value="Rhodopsin 7-helix transmembrane proteins"/>
    <property type="match status" value="1"/>
</dbReference>
<feature type="transmembrane region" description="Helical" evidence="6">
    <location>
        <begin position="860"/>
        <end position="879"/>
    </location>
</feature>
<comment type="subcellular location">
    <subcellularLocation>
        <location evidence="1">Membrane</location>
        <topology evidence="1">Multi-pass membrane protein</topology>
    </subcellularLocation>
</comment>
<dbReference type="GO" id="GO:0016020">
    <property type="term" value="C:membrane"/>
    <property type="evidence" value="ECO:0007669"/>
    <property type="project" value="UniProtKB-SubCell"/>
</dbReference>
<dbReference type="PANTHER" id="PTHR45902:SF1">
    <property type="entry name" value="LATROPHILIN RECEPTOR-LIKE PROTEIN A"/>
    <property type="match status" value="1"/>
</dbReference>
<protein>
    <recommendedName>
        <fullName evidence="8">G-protein coupled receptors family 2 profile 2 domain-containing protein</fullName>
    </recommendedName>
</protein>
<feature type="transmembrane region" description="Helical" evidence="6">
    <location>
        <begin position="694"/>
        <end position="711"/>
    </location>
</feature>